<dbReference type="Proteomes" id="UP001305652">
    <property type="component" value="Chromosome"/>
</dbReference>
<dbReference type="PROSITE" id="PS51257">
    <property type="entry name" value="PROKAR_LIPOPROTEIN"/>
    <property type="match status" value="1"/>
</dbReference>
<keyword evidence="3" id="KW-1185">Reference proteome</keyword>
<evidence type="ECO:0000313" key="3">
    <source>
        <dbReference type="Proteomes" id="UP001305652"/>
    </source>
</evidence>
<dbReference type="EMBL" id="CP137642">
    <property type="protein sequence ID" value="WOX58016.1"/>
    <property type="molecule type" value="Genomic_DNA"/>
</dbReference>
<evidence type="ECO:0000313" key="2">
    <source>
        <dbReference type="EMBL" id="WOX58016.1"/>
    </source>
</evidence>
<dbReference type="AlphaFoldDB" id="A0AAX4FVQ1"/>
<feature type="region of interest" description="Disordered" evidence="1">
    <location>
        <begin position="26"/>
        <end position="71"/>
    </location>
</feature>
<proteinExistence type="predicted"/>
<dbReference type="KEGG" id="mrc:R6Y96_01815"/>
<sequence>MHRRYNTLLLVLLAVAAIAGGCMMPDEESAEMQPTPPATAPPADERQAAGGSLPAPTPAVPTPGEEVPQSLGFVDPATYRIPTPTPMPTMMRPPDDVRVSEKMVEYAVVSCDYPPRLLATEVYHIPFPYWAVEISTTPMNDYPWLRIEIRDANDPNRVVEEIRYSKGELLSSIYVDTDTTEDDEAGKAETLTIREGYDDYYFIIRSESLETLDIRILVPEKYLI</sequence>
<dbReference type="RefSeq" id="WP_318621784.1">
    <property type="nucleotide sequence ID" value="NZ_CP137642.1"/>
</dbReference>
<reference evidence="2 3" key="1">
    <citation type="submission" date="2023-10" db="EMBL/GenBank/DDBJ databases">
        <title>The complete genome sequence of Methanoculleus receptaculi DSM 18860.</title>
        <authorList>
            <person name="Lai S.-J."/>
            <person name="You Y.-T."/>
            <person name="Chen S.-C."/>
        </authorList>
    </citation>
    <scope>NUCLEOTIDE SEQUENCE [LARGE SCALE GENOMIC DNA]</scope>
    <source>
        <strain evidence="2 3">DSM 18860</strain>
    </source>
</reference>
<protein>
    <submittedName>
        <fullName evidence="2">Uncharacterized protein</fullName>
    </submittedName>
</protein>
<name>A0AAX4FVQ1_9EURY</name>
<dbReference type="GeneID" id="85731854"/>
<accession>A0AAX4FVQ1</accession>
<gene>
    <name evidence="2" type="ORF">R6Y96_01815</name>
</gene>
<evidence type="ECO:0000256" key="1">
    <source>
        <dbReference type="SAM" id="MobiDB-lite"/>
    </source>
</evidence>
<organism evidence="2 3">
    <name type="scientific">Methanoculleus receptaculi</name>
    <dbReference type="NCBI Taxonomy" id="394967"/>
    <lineage>
        <taxon>Archaea</taxon>
        <taxon>Methanobacteriati</taxon>
        <taxon>Methanobacteriota</taxon>
        <taxon>Stenosarchaea group</taxon>
        <taxon>Methanomicrobia</taxon>
        <taxon>Methanomicrobiales</taxon>
        <taxon>Methanomicrobiaceae</taxon>
        <taxon>Methanoculleus</taxon>
    </lineage>
</organism>